<organism evidence="11 12">
    <name type="scientific">Anaeromassilibacillus senegalensis</name>
    <dbReference type="NCBI Taxonomy" id="1673717"/>
    <lineage>
        <taxon>Bacteria</taxon>
        <taxon>Bacillati</taxon>
        <taxon>Bacillota</taxon>
        <taxon>Clostridia</taxon>
        <taxon>Eubacteriales</taxon>
        <taxon>Acutalibacteraceae</taxon>
        <taxon>Anaeromassilibacillus</taxon>
    </lineage>
</organism>
<evidence type="ECO:0000313" key="11">
    <source>
        <dbReference type="EMBL" id="MCF2652444.1"/>
    </source>
</evidence>
<comment type="caution">
    <text evidence="11">The sequence shown here is derived from an EMBL/GenBank/DDBJ whole genome shotgun (WGS) entry which is preliminary data.</text>
</comment>
<dbReference type="CDD" id="cd06225">
    <property type="entry name" value="HAMP"/>
    <property type="match status" value="1"/>
</dbReference>
<dbReference type="Gene3D" id="3.30.565.10">
    <property type="entry name" value="Histidine kinase-like ATPase, C-terminal domain"/>
    <property type="match status" value="1"/>
</dbReference>
<keyword evidence="8" id="KW-1133">Transmembrane helix</keyword>
<dbReference type="InterPro" id="IPR005467">
    <property type="entry name" value="His_kinase_dom"/>
</dbReference>
<evidence type="ECO:0000256" key="4">
    <source>
        <dbReference type="ARBA" id="ARBA00022553"/>
    </source>
</evidence>
<evidence type="ECO:0000256" key="1">
    <source>
        <dbReference type="ARBA" id="ARBA00000085"/>
    </source>
</evidence>
<feature type="domain" description="HAMP" evidence="10">
    <location>
        <begin position="200"/>
        <end position="252"/>
    </location>
</feature>
<dbReference type="SMART" id="SM00388">
    <property type="entry name" value="HisKA"/>
    <property type="match status" value="1"/>
</dbReference>
<dbReference type="GO" id="GO:0016301">
    <property type="term" value="F:kinase activity"/>
    <property type="evidence" value="ECO:0007669"/>
    <property type="project" value="UniProtKB-KW"/>
</dbReference>
<proteinExistence type="predicted"/>
<keyword evidence="7" id="KW-0902">Two-component regulatory system</keyword>
<keyword evidence="5" id="KW-0808">Transferase</keyword>
<dbReference type="Gene3D" id="1.10.287.130">
    <property type="match status" value="1"/>
</dbReference>
<dbReference type="InterPro" id="IPR003594">
    <property type="entry name" value="HATPase_dom"/>
</dbReference>
<evidence type="ECO:0000256" key="5">
    <source>
        <dbReference type="ARBA" id="ARBA00022679"/>
    </source>
</evidence>
<keyword evidence="12" id="KW-1185">Reference proteome</keyword>
<dbReference type="Proteomes" id="UP001299220">
    <property type="component" value="Unassembled WGS sequence"/>
</dbReference>
<evidence type="ECO:0000256" key="7">
    <source>
        <dbReference type="ARBA" id="ARBA00023012"/>
    </source>
</evidence>
<dbReference type="EMBL" id="JAFBIT010000002">
    <property type="protein sequence ID" value="MCF2652444.1"/>
    <property type="molecule type" value="Genomic_DNA"/>
</dbReference>
<dbReference type="CDD" id="cd00075">
    <property type="entry name" value="HATPase"/>
    <property type="match status" value="1"/>
</dbReference>
<dbReference type="SUPFAM" id="SSF158472">
    <property type="entry name" value="HAMP domain-like"/>
    <property type="match status" value="1"/>
</dbReference>
<comment type="subcellular location">
    <subcellularLocation>
        <location evidence="2">Membrane</location>
    </subcellularLocation>
</comment>
<dbReference type="InterPro" id="IPR050736">
    <property type="entry name" value="Sensor_HK_Regulatory"/>
</dbReference>
<name>A0ABS9CR42_9FIRM</name>
<evidence type="ECO:0000256" key="2">
    <source>
        <dbReference type="ARBA" id="ARBA00004370"/>
    </source>
</evidence>
<dbReference type="SUPFAM" id="SSF47384">
    <property type="entry name" value="Homodimeric domain of signal transducing histidine kinase"/>
    <property type="match status" value="1"/>
</dbReference>
<evidence type="ECO:0000256" key="3">
    <source>
        <dbReference type="ARBA" id="ARBA00012438"/>
    </source>
</evidence>
<keyword evidence="6 11" id="KW-0418">Kinase</keyword>
<dbReference type="SMART" id="SM00304">
    <property type="entry name" value="HAMP"/>
    <property type="match status" value="1"/>
</dbReference>
<gene>
    <name evidence="11" type="ORF">JQM67_07500</name>
</gene>
<dbReference type="PANTHER" id="PTHR43711:SF31">
    <property type="entry name" value="HISTIDINE KINASE"/>
    <property type="match status" value="1"/>
</dbReference>
<keyword evidence="8" id="KW-0812">Transmembrane</keyword>
<evidence type="ECO:0000259" key="10">
    <source>
        <dbReference type="PROSITE" id="PS50885"/>
    </source>
</evidence>
<dbReference type="SUPFAM" id="SSF55874">
    <property type="entry name" value="ATPase domain of HSP90 chaperone/DNA topoisomerase II/histidine kinase"/>
    <property type="match status" value="1"/>
</dbReference>
<reference evidence="11 12" key="1">
    <citation type="submission" date="2020-12" db="EMBL/GenBank/DDBJ databases">
        <title>Whole genome sequences of gut porcine anaerobes.</title>
        <authorList>
            <person name="Kubasova T."/>
            <person name="Jahodarova E."/>
            <person name="Rychlik I."/>
        </authorList>
    </citation>
    <scope>NUCLEOTIDE SEQUENCE [LARGE SCALE GENOMIC DNA]</scope>
    <source>
        <strain evidence="11 12">An867</strain>
    </source>
</reference>
<dbReference type="Pfam" id="PF00512">
    <property type="entry name" value="HisKA"/>
    <property type="match status" value="1"/>
</dbReference>
<dbReference type="PANTHER" id="PTHR43711">
    <property type="entry name" value="TWO-COMPONENT HISTIDINE KINASE"/>
    <property type="match status" value="1"/>
</dbReference>
<dbReference type="SMART" id="SM00387">
    <property type="entry name" value="HATPase_c"/>
    <property type="match status" value="1"/>
</dbReference>
<keyword evidence="8" id="KW-0472">Membrane</keyword>
<dbReference type="Pfam" id="PF02518">
    <property type="entry name" value="HATPase_c"/>
    <property type="match status" value="1"/>
</dbReference>
<dbReference type="PROSITE" id="PS50885">
    <property type="entry name" value="HAMP"/>
    <property type="match status" value="1"/>
</dbReference>
<evidence type="ECO:0000259" key="9">
    <source>
        <dbReference type="PROSITE" id="PS50109"/>
    </source>
</evidence>
<dbReference type="PRINTS" id="PR00344">
    <property type="entry name" value="BCTRLSENSOR"/>
</dbReference>
<protein>
    <recommendedName>
        <fullName evidence="3">histidine kinase</fullName>
        <ecNumber evidence="3">2.7.13.3</ecNumber>
    </recommendedName>
</protein>
<dbReference type="EC" id="2.7.13.3" evidence="3"/>
<keyword evidence="4" id="KW-0597">Phosphoprotein</keyword>
<dbReference type="RefSeq" id="WP_235323498.1">
    <property type="nucleotide sequence ID" value="NZ_JAFBIT010000002.1"/>
</dbReference>
<dbReference type="InterPro" id="IPR036890">
    <property type="entry name" value="HATPase_C_sf"/>
</dbReference>
<comment type="catalytic activity">
    <reaction evidence="1">
        <text>ATP + protein L-histidine = ADP + protein N-phospho-L-histidine.</text>
        <dbReference type="EC" id="2.7.13.3"/>
    </reaction>
</comment>
<dbReference type="Pfam" id="PF00672">
    <property type="entry name" value="HAMP"/>
    <property type="match status" value="1"/>
</dbReference>
<dbReference type="CDD" id="cd00082">
    <property type="entry name" value="HisKA"/>
    <property type="match status" value="1"/>
</dbReference>
<dbReference type="InterPro" id="IPR003660">
    <property type="entry name" value="HAMP_dom"/>
</dbReference>
<dbReference type="Gene3D" id="6.10.340.10">
    <property type="match status" value="1"/>
</dbReference>
<dbReference type="InterPro" id="IPR004358">
    <property type="entry name" value="Sig_transdc_His_kin-like_C"/>
</dbReference>
<dbReference type="InterPro" id="IPR003661">
    <property type="entry name" value="HisK_dim/P_dom"/>
</dbReference>
<evidence type="ECO:0000313" key="12">
    <source>
        <dbReference type="Proteomes" id="UP001299220"/>
    </source>
</evidence>
<feature type="transmembrane region" description="Helical" evidence="8">
    <location>
        <begin position="21"/>
        <end position="44"/>
    </location>
</feature>
<evidence type="ECO:0000256" key="6">
    <source>
        <dbReference type="ARBA" id="ARBA00022777"/>
    </source>
</evidence>
<evidence type="ECO:0000256" key="8">
    <source>
        <dbReference type="SAM" id="Phobius"/>
    </source>
</evidence>
<sequence length="479" mass="52950">MEKAKHKLRRPGIRTQVMLGFVLFTAVIVALLWIFQISLLNLFYKAIKVSEIRTISERVVNMLDDGASMDDFIQITRTTGVSVLVADKNGTNISVSPNARGGVLERFGIWDCRRLFLEVKAAGGSVLEDNIVDSSGAAEKSLSIIFARTVTLLDGGEYLVLLSSSVVPVDSTVETLKVQLWCLTGVMIALSFVLALFIASRLSGPIERINASAKQLAAGTYDIRFPEQGAREVSELAATLNYAAGELSKAEDLRRELIANVSHDLRTPLTMISGYAEVMRDIPGENTPENVQVIIDEANRLAGLVNDLLDLSKLQAGVLTLSQEDFNLTADVRETLHRYDKLADYSFPFLYDRDVYVHADRLKISQVIYNLVNNAINYAGADKTVSLRQTVENGLVRIEIRDTGEGIPADKLPYIWDRYYKVDKEHRRAQVGTGLGLSIVKNILDLHGGRYGVASEVGQGSTFWFELPVCSVQDTKTEE</sequence>
<dbReference type="PROSITE" id="PS50109">
    <property type="entry name" value="HIS_KIN"/>
    <property type="match status" value="1"/>
</dbReference>
<feature type="domain" description="Histidine kinase" evidence="9">
    <location>
        <begin position="260"/>
        <end position="471"/>
    </location>
</feature>
<dbReference type="InterPro" id="IPR036097">
    <property type="entry name" value="HisK_dim/P_sf"/>
</dbReference>
<accession>A0ABS9CR42</accession>